<accession>A0A5D3DVH2</accession>
<dbReference type="EMBL" id="SSTD01002571">
    <property type="protein sequence ID" value="TYK27746.1"/>
    <property type="molecule type" value="Genomic_DNA"/>
</dbReference>
<sequence length="61" mass="6935">MNDAVKVGILHLAFNNEKTLELAFITPQVIRLIMDENFRGKTETQEKEATQFGLRMNPSKG</sequence>
<name>A0A5D3DVH2_CUCMM</name>
<evidence type="ECO:0000313" key="2">
    <source>
        <dbReference type="Proteomes" id="UP000321947"/>
    </source>
</evidence>
<protein>
    <submittedName>
        <fullName evidence="1">Uncharacterized protein</fullName>
    </submittedName>
</protein>
<dbReference type="Proteomes" id="UP000321947">
    <property type="component" value="Unassembled WGS sequence"/>
</dbReference>
<gene>
    <name evidence="1" type="ORF">E5676_scaffold225G00990</name>
</gene>
<organism evidence="1 2">
    <name type="scientific">Cucumis melo var. makuwa</name>
    <name type="common">Oriental melon</name>
    <dbReference type="NCBI Taxonomy" id="1194695"/>
    <lineage>
        <taxon>Eukaryota</taxon>
        <taxon>Viridiplantae</taxon>
        <taxon>Streptophyta</taxon>
        <taxon>Embryophyta</taxon>
        <taxon>Tracheophyta</taxon>
        <taxon>Spermatophyta</taxon>
        <taxon>Magnoliopsida</taxon>
        <taxon>eudicotyledons</taxon>
        <taxon>Gunneridae</taxon>
        <taxon>Pentapetalae</taxon>
        <taxon>rosids</taxon>
        <taxon>fabids</taxon>
        <taxon>Cucurbitales</taxon>
        <taxon>Cucurbitaceae</taxon>
        <taxon>Benincaseae</taxon>
        <taxon>Cucumis</taxon>
    </lineage>
</organism>
<comment type="caution">
    <text evidence="1">The sequence shown here is derived from an EMBL/GenBank/DDBJ whole genome shotgun (WGS) entry which is preliminary data.</text>
</comment>
<dbReference type="AlphaFoldDB" id="A0A5D3DVH2"/>
<reference evidence="1 2" key="1">
    <citation type="submission" date="2019-08" db="EMBL/GenBank/DDBJ databases">
        <title>Draft genome sequences of two oriental melons (Cucumis melo L. var makuwa).</title>
        <authorList>
            <person name="Kwon S.-Y."/>
        </authorList>
    </citation>
    <scope>NUCLEOTIDE SEQUENCE [LARGE SCALE GENOMIC DNA]</scope>
    <source>
        <strain evidence="2">cv. Chang Bougi</strain>
        <tissue evidence="1">Leaf</tissue>
    </source>
</reference>
<evidence type="ECO:0000313" key="1">
    <source>
        <dbReference type="EMBL" id="TYK27746.1"/>
    </source>
</evidence>
<proteinExistence type="predicted"/>